<feature type="compositionally biased region" description="Polar residues" evidence="1">
    <location>
        <begin position="189"/>
        <end position="206"/>
    </location>
</feature>
<dbReference type="Proteomes" id="UP000095284">
    <property type="component" value="Unplaced"/>
</dbReference>
<gene>
    <name evidence="2" type="ORF">BXYJ_LOCUS8202</name>
</gene>
<evidence type="ECO:0000256" key="1">
    <source>
        <dbReference type="SAM" id="MobiDB-lite"/>
    </source>
</evidence>
<reference evidence="2" key="2">
    <citation type="submission" date="2020-09" db="EMBL/GenBank/DDBJ databases">
        <authorList>
            <person name="Kikuchi T."/>
        </authorList>
    </citation>
    <scope>NUCLEOTIDE SEQUENCE</scope>
    <source>
        <strain evidence="2">Ka4C1</strain>
    </source>
</reference>
<sequence length="272" mass="31123">MFNSSKGRCYTDPLRFNPEEGRCYTDPSQFNSIRRRCYTDLLDDKVQLSLSIGHDLQIMQSQIPPRIKELPKNSPFKDPDPCPCSENPVTDTSVGHNSSLKIMKEHFKPIQGARPHSFTKGEMVAIQLVTGKQVTGKLIQFMLQSRTVHSMAKIQDRVHTRHLIQVRKRVHEDYEEMIDGLDTPPQTSPPISEQSRPLSNCSSSTTRTKCQEASGLQTPTLQPPFQALILLYREMSSPETQTKITVLAFRFIRRFSNLGREIGSQWLFYIIQ</sequence>
<proteinExistence type="predicted"/>
<dbReference type="WBParaSite" id="BXY_1148200.1">
    <property type="protein sequence ID" value="BXY_1148200.1"/>
    <property type="gene ID" value="BXY_1148200"/>
</dbReference>
<organism evidence="3 5">
    <name type="scientific">Bursaphelenchus xylophilus</name>
    <name type="common">Pinewood nematode worm</name>
    <name type="synonym">Aphelenchoides xylophilus</name>
    <dbReference type="NCBI Taxonomy" id="6326"/>
    <lineage>
        <taxon>Eukaryota</taxon>
        <taxon>Metazoa</taxon>
        <taxon>Ecdysozoa</taxon>
        <taxon>Nematoda</taxon>
        <taxon>Chromadorea</taxon>
        <taxon>Rhabditida</taxon>
        <taxon>Tylenchina</taxon>
        <taxon>Tylenchomorpha</taxon>
        <taxon>Aphelenchoidea</taxon>
        <taxon>Aphelenchoididae</taxon>
        <taxon>Bursaphelenchus</taxon>
    </lineage>
</organism>
<protein>
    <submittedName>
        <fullName evidence="2">(pine wood nematode) hypothetical protein</fullName>
    </submittedName>
</protein>
<dbReference type="Proteomes" id="UP000582659">
    <property type="component" value="Unassembled WGS sequence"/>
</dbReference>
<evidence type="ECO:0000313" key="4">
    <source>
        <dbReference type="Proteomes" id="UP000659654"/>
    </source>
</evidence>
<evidence type="ECO:0000313" key="3">
    <source>
        <dbReference type="Proteomes" id="UP000095284"/>
    </source>
</evidence>
<keyword evidence="4" id="KW-1185">Reference proteome</keyword>
<evidence type="ECO:0000313" key="2">
    <source>
        <dbReference type="EMBL" id="CAD5224754.1"/>
    </source>
</evidence>
<evidence type="ECO:0000313" key="5">
    <source>
        <dbReference type="WBParaSite" id="BXY_1148200.1"/>
    </source>
</evidence>
<dbReference type="EMBL" id="CAJFCV020000004">
    <property type="protein sequence ID" value="CAG9113647.1"/>
    <property type="molecule type" value="Genomic_DNA"/>
</dbReference>
<dbReference type="EMBL" id="CAJFDI010000004">
    <property type="protein sequence ID" value="CAD5224754.1"/>
    <property type="molecule type" value="Genomic_DNA"/>
</dbReference>
<dbReference type="AlphaFoldDB" id="A0A1I7SEM3"/>
<feature type="region of interest" description="Disordered" evidence="1">
    <location>
        <begin position="179"/>
        <end position="206"/>
    </location>
</feature>
<name>A0A1I7SEM3_BURXY</name>
<reference evidence="5" key="1">
    <citation type="submission" date="2016-11" db="UniProtKB">
        <authorList>
            <consortium name="WormBaseParasite"/>
        </authorList>
    </citation>
    <scope>IDENTIFICATION</scope>
</reference>
<dbReference type="Proteomes" id="UP000659654">
    <property type="component" value="Unassembled WGS sequence"/>
</dbReference>
<accession>A0A1I7SEM3</accession>